<dbReference type="GO" id="GO:0005886">
    <property type="term" value="C:plasma membrane"/>
    <property type="evidence" value="ECO:0007669"/>
    <property type="project" value="TreeGrafter"/>
</dbReference>
<dbReference type="Proteomes" id="UP000318055">
    <property type="component" value="Chromosome"/>
</dbReference>
<feature type="transmembrane region" description="Helical" evidence="1">
    <location>
        <begin position="100"/>
        <end position="123"/>
    </location>
</feature>
<evidence type="ECO:0000313" key="2">
    <source>
        <dbReference type="EMBL" id="QDX26920.1"/>
    </source>
</evidence>
<dbReference type="EMBL" id="CP042239">
    <property type="protein sequence ID" value="QDX26920.1"/>
    <property type="molecule type" value="Genomic_DNA"/>
</dbReference>
<evidence type="ECO:0000313" key="3">
    <source>
        <dbReference type="Proteomes" id="UP000318055"/>
    </source>
</evidence>
<dbReference type="KEGG" id="ssua:FPZ54_13500"/>
<dbReference type="GO" id="GO:1901530">
    <property type="term" value="P:response to hypochlorite"/>
    <property type="evidence" value="ECO:0007669"/>
    <property type="project" value="TreeGrafter"/>
</dbReference>
<organism evidence="2 3">
    <name type="scientific">Sphingomonas suaedae</name>
    <dbReference type="NCBI Taxonomy" id="2599297"/>
    <lineage>
        <taxon>Bacteria</taxon>
        <taxon>Pseudomonadati</taxon>
        <taxon>Pseudomonadota</taxon>
        <taxon>Alphaproteobacteria</taxon>
        <taxon>Sphingomonadales</taxon>
        <taxon>Sphingomonadaceae</taxon>
        <taxon>Sphingomonas</taxon>
    </lineage>
</organism>
<protein>
    <submittedName>
        <fullName evidence="2">DUF417 family protein</fullName>
    </submittedName>
</protein>
<accession>A0A518RHJ6</accession>
<name>A0A518RHJ6_9SPHN</name>
<dbReference type="InterPro" id="IPR007339">
    <property type="entry name" value="RclC-like"/>
</dbReference>
<keyword evidence="1" id="KW-0472">Membrane</keyword>
<keyword evidence="1" id="KW-1133">Transmembrane helix</keyword>
<gene>
    <name evidence="2" type="ORF">FPZ54_13500</name>
</gene>
<dbReference type="PANTHER" id="PTHR40106:SF1">
    <property type="entry name" value="INNER MEMBRANE PROTEIN RCLC"/>
    <property type="match status" value="1"/>
</dbReference>
<feature type="transmembrane region" description="Helical" evidence="1">
    <location>
        <begin position="21"/>
        <end position="41"/>
    </location>
</feature>
<sequence length="164" mass="17448">MWRMEPQGRMSMNLPKPPGDAVVIAGLRWTIVLIFTLFGTAKFAEYEATGVAMIAGKHPLFSWMYSLWGERGASNAIGTVELITGTLIALGAFSARASFVGGAMGVATFCITLTFSFGAPAFWQPGYGAPFLGTIGQFLIKDAVLLAGCFAIAVNGLRRMQLAS</sequence>
<evidence type="ECO:0000256" key="1">
    <source>
        <dbReference type="SAM" id="Phobius"/>
    </source>
</evidence>
<dbReference type="PANTHER" id="PTHR40106">
    <property type="entry name" value="INNER MEMBRANE PROTEIN RCLC"/>
    <property type="match status" value="1"/>
</dbReference>
<feature type="transmembrane region" description="Helical" evidence="1">
    <location>
        <begin position="135"/>
        <end position="157"/>
    </location>
</feature>
<keyword evidence="3" id="KW-1185">Reference proteome</keyword>
<dbReference type="AlphaFoldDB" id="A0A518RHJ6"/>
<proteinExistence type="predicted"/>
<feature type="transmembrane region" description="Helical" evidence="1">
    <location>
        <begin position="73"/>
        <end position="93"/>
    </location>
</feature>
<reference evidence="2 3" key="1">
    <citation type="submission" date="2019-07" db="EMBL/GenBank/DDBJ databases">
        <title>Sphingomonas alkalisoli sp. nov., isolated from rhizosphere soil of Suaedae salsa.</title>
        <authorList>
            <person name="Zhang H."/>
            <person name="Xu L."/>
            <person name="Zhang J.-X."/>
            <person name="Sun J.-Q."/>
        </authorList>
    </citation>
    <scope>NUCLEOTIDE SEQUENCE [LARGE SCALE GENOMIC DNA]</scope>
    <source>
        <strain evidence="2 3">XS-10</strain>
    </source>
</reference>
<dbReference type="OrthoDB" id="1118972at2"/>
<dbReference type="Pfam" id="PF04224">
    <property type="entry name" value="DUF417"/>
    <property type="match status" value="1"/>
</dbReference>
<keyword evidence="1" id="KW-0812">Transmembrane</keyword>